<protein>
    <submittedName>
        <fullName evidence="3">Uncharacterized protein LOC106171703</fullName>
    </submittedName>
</protein>
<evidence type="ECO:0000256" key="1">
    <source>
        <dbReference type="SAM" id="SignalP"/>
    </source>
</evidence>
<keyword evidence="2" id="KW-1185">Reference proteome</keyword>
<feature type="signal peptide" evidence="1">
    <location>
        <begin position="1"/>
        <end position="32"/>
    </location>
</feature>
<dbReference type="AlphaFoldDB" id="A0A1S3JBA1"/>
<name>A0A1S3JBA1_LINAN</name>
<dbReference type="Proteomes" id="UP000085678">
    <property type="component" value="Unplaced"/>
</dbReference>
<feature type="chain" id="PRO_5010284490" evidence="1">
    <location>
        <begin position="33"/>
        <end position="218"/>
    </location>
</feature>
<dbReference type="InParanoid" id="A0A1S3JBA1"/>
<proteinExistence type="predicted"/>
<sequence>MHLRNEEPSSSMKISLAMVALLVVCSIHLAATDEGPRSRPLTVTHLLSSECNREAYMRSQMILTPNPPQSSVAYRNKLPNVNNRRDQFATFDVRFEKSPFPTRGELYVPVTLPIHLRSGQIPPVSCGLEAGQPRWLGPVRIRCRVSVSPLCNPATCGHRICLKVQLPGNIVRSWQRQQGVRTKPDDVQLSLECGRAVCPGLSFSGSAFLVVFGEPYEE</sequence>
<evidence type="ECO:0000313" key="3">
    <source>
        <dbReference type="RefSeq" id="XP_013407603.1"/>
    </source>
</evidence>
<dbReference type="GeneID" id="106171703"/>
<gene>
    <name evidence="3" type="primary">LOC106171703</name>
</gene>
<accession>A0A1S3JBA1</accession>
<dbReference type="RefSeq" id="XP_013407603.1">
    <property type="nucleotide sequence ID" value="XM_013552149.1"/>
</dbReference>
<dbReference type="KEGG" id="lak:106171703"/>
<organism evidence="2 3">
    <name type="scientific">Lingula anatina</name>
    <name type="common">Brachiopod</name>
    <name type="synonym">Lingula unguis</name>
    <dbReference type="NCBI Taxonomy" id="7574"/>
    <lineage>
        <taxon>Eukaryota</taxon>
        <taxon>Metazoa</taxon>
        <taxon>Spiralia</taxon>
        <taxon>Lophotrochozoa</taxon>
        <taxon>Brachiopoda</taxon>
        <taxon>Linguliformea</taxon>
        <taxon>Lingulata</taxon>
        <taxon>Lingulida</taxon>
        <taxon>Linguloidea</taxon>
        <taxon>Lingulidae</taxon>
        <taxon>Lingula</taxon>
    </lineage>
</organism>
<evidence type="ECO:0000313" key="2">
    <source>
        <dbReference type="Proteomes" id="UP000085678"/>
    </source>
</evidence>
<reference evidence="3" key="1">
    <citation type="submission" date="2025-08" db="UniProtKB">
        <authorList>
            <consortium name="RefSeq"/>
        </authorList>
    </citation>
    <scope>IDENTIFICATION</scope>
    <source>
        <tissue evidence="3">Gonads</tissue>
    </source>
</reference>
<keyword evidence="1" id="KW-0732">Signal</keyword>